<dbReference type="Pfam" id="PF00266">
    <property type="entry name" value="Aminotran_5"/>
    <property type="match status" value="1"/>
</dbReference>
<evidence type="ECO:0000313" key="4">
    <source>
        <dbReference type="Proteomes" id="UP001605036"/>
    </source>
</evidence>
<dbReference type="AlphaFoldDB" id="A0ABD1Y293"/>
<dbReference type="PANTHER" id="PTHR43092:SF2">
    <property type="entry name" value="HERCYNYLCYSTEINE SULFOXIDE LYASE"/>
    <property type="match status" value="1"/>
</dbReference>
<dbReference type="InterPro" id="IPR015421">
    <property type="entry name" value="PyrdxlP-dep_Trfase_major"/>
</dbReference>
<organism evidence="3 4">
    <name type="scientific">Riccia fluitans</name>
    <dbReference type="NCBI Taxonomy" id="41844"/>
    <lineage>
        <taxon>Eukaryota</taxon>
        <taxon>Viridiplantae</taxon>
        <taxon>Streptophyta</taxon>
        <taxon>Embryophyta</taxon>
        <taxon>Marchantiophyta</taxon>
        <taxon>Marchantiopsida</taxon>
        <taxon>Marchantiidae</taxon>
        <taxon>Marchantiales</taxon>
        <taxon>Ricciaceae</taxon>
        <taxon>Riccia</taxon>
    </lineage>
</organism>
<dbReference type="SUPFAM" id="SSF53383">
    <property type="entry name" value="PLP-dependent transferases"/>
    <property type="match status" value="1"/>
</dbReference>
<keyword evidence="1" id="KW-0663">Pyridoxal phosphate</keyword>
<dbReference type="Gene3D" id="3.40.640.10">
    <property type="entry name" value="Type I PLP-dependent aspartate aminotransferase-like (Major domain)"/>
    <property type="match status" value="1"/>
</dbReference>
<gene>
    <name evidence="3" type="ORF">R1flu_001070</name>
</gene>
<name>A0ABD1Y293_9MARC</name>
<dbReference type="EMBL" id="JBHFFA010000006">
    <property type="protein sequence ID" value="KAL2620865.1"/>
    <property type="molecule type" value="Genomic_DNA"/>
</dbReference>
<comment type="caution">
    <text evidence="3">The sequence shown here is derived from an EMBL/GenBank/DDBJ whole genome shotgun (WGS) entry which is preliminary data.</text>
</comment>
<dbReference type="PANTHER" id="PTHR43092">
    <property type="entry name" value="L-CYSTEINE DESULFHYDRASE"/>
    <property type="match status" value="1"/>
</dbReference>
<reference evidence="3 4" key="1">
    <citation type="submission" date="2024-09" db="EMBL/GenBank/DDBJ databases">
        <title>Chromosome-scale assembly of Riccia fluitans.</title>
        <authorList>
            <person name="Paukszto L."/>
            <person name="Sawicki J."/>
            <person name="Karawczyk K."/>
            <person name="Piernik-Szablinska J."/>
            <person name="Szczecinska M."/>
            <person name="Mazdziarz M."/>
        </authorList>
    </citation>
    <scope>NUCLEOTIDE SEQUENCE [LARGE SCALE GENOMIC DNA]</scope>
    <source>
        <strain evidence="3">Rf_01</strain>
        <tissue evidence="3">Aerial parts of the thallus</tissue>
    </source>
</reference>
<protein>
    <recommendedName>
        <fullName evidence="2">Aminotransferase class V domain-containing protein</fullName>
    </recommendedName>
</protein>
<dbReference type="InterPro" id="IPR015424">
    <property type="entry name" value="PyrdxlP-dep_Trfase"/>
</dbReference>
<accession>A0ABD1Y293</accession>
<sequence length="438" mass="48767">MLSEEDAAVEKFQQLNVLSDVREKEFNHHEEGVARLNHGSFGSCPTSVQTVQAQWREKWFKQPDTFIYHQMEDGFLESRRTIAGLINSPSVDEVLLVDNVTTAASIIAQDLVWGFLEGRYQKGDAILLLNFSYGAIKACFESVAAQVGARLIYCKIPFPVSSPSHALESFHQSLTKARAETQGRVIRLAVIDHITSMPSILLPVKEMVSLCRSHGVEQVLVDGAHALGNVEVDVEEIDADFYTSNCHKWFFSPPQVAFFHCKLQHLDRLHHPVVSTTHGDGLAAECAWVGTRDYSAQLAVPAAAEFIQKETGGLEALRRFNHDSAVAMGNLLANEWGTVCGAPAEMATAMVMVGLPPILNIRSFDEGLQLRTRLRNEFQVEVPLHHVLEEDQVDADRVAKIPCITAYARLSHQIYNNKKDYLQFQDAIKSIARECAAM</sequence>
<evidence type="ECO:0000313" key="3">
    <source>
        <dbReference type="EMBL" id="KAL2620865.1"/>
    </source>
</evidence>
<dbReference type="InterPro" id="IPR000192">
    <property type="entry name" value="Aminotrans_V_dom"/>
</dbReference>
<evidence type="ECO:0000259" key="2">
    <source>
        <dbReference type="Pfam" id="PF00266"/>
    </source>
</evidence>
<proteinExistence type="predicted"/>
<feature type="domain" description="Aminotransferase class V" evidence="2">
    <location>
        <begin position="70"/>
        <end position="277"/>
    </location>
</feature>
<evidence type="ECO:0000256" key="1">
    <source>
        <dbReference type="ARBA" id="ARBA00022898"/>
    </source>
</evidence>
<keyword evidence="4" id="KW-1185">Reference proteome</keyword>
<dbReference type="Proteomes" id="UP001605036">
    <property type="component" value="Unassembled WGS sequence"/>
</dbReference>